<dbReference type="SUPFAM" id="SSF51430">
    <property type="entry name" value="NAD(P)-linked oxidoreductase"/>
    <property type="match status" value="1"/>
</dbReference>
<reference evidence="3" key="1">
    <citation type="submission" date="2019-04" db="EMBL/GenBank/DDBJ databases">
        <title>Friends and foes A comparative genomics study of 23 Aspergillus species from section Flavi.</title>
        <authorList>
            <consortium name="DOE Joint Genome Institute"/>
            <person name="Kjaerbolling I."/>
            <person name="Vesth T."/>
            <person name="Frisvad J.C."/>
            <person name="Nybo J.L."/>
            <person name="Theobald S."/>
            <person name="Kildgaard S."/>
            <person name="Isbrandt T."/>
            <person name="Kuo A."/>
            <person name="Sato A."/>
            <person name="Lyhne E.K."/>
            <person name="Kogle M.E."/>
            <person name="Wiebenga A."/>
            <person name="Kun R.S."/>
            <person name="Lubbers R.J."/>
            <person name="Makela M.R."/>
            <person name="Barry K."/>
            <person name="Chovatia M."/>
            <person name="Clum A."/>
            <person name="Daum C."/>
            <person name="Haridas S."/>
            <person name="He G."/>
            <person name="LaButti K."/>
            <person name="Lipzen A."/>
            <person name="Mondo S."/>
            <person name="Riley R."/>
            <person name="Salamov A."/>
            <person name="Simmons B.A."/>
            <person name="Magnuson J.K."/>
            <person name="Henrissat B."/>
            <person name="Mortensen U.H."/>
            <person name="Larsen T.O."/>
            <person name="Devries R.P."/>
            <person name="Grigoriev I.V."/>
            <person name="Machida M."/>
            <person name="Baker S.E."/>
            <person name="Andersen M.R."/>
        </authorList>
    </citation>
    <scope>NUCLEOTIDE SEQUENCE</scope>
    <source>
        <strain evidence="3">CBS 117612</strain>
    </source>
</reference>
<organism evidence="3">
    <name type="scientific">Aspergillus arachidicola</name>
    <dbReference type="NCBI Taxonomy" id="656916"/>
    <lineage>
        <taxon>Eukaryota</taxon>
        <taxon>Fungi</taxon>
        <taxon>Dikarya</taxon>
        <taxon>Ascomycota</taxon>
        <taxon>Pezizomycotina</taxon>
        <taxon>Eurotiomycetes</taxon>
        <taxon>Eurotiomycetidae</taxon>
        <taxon>Eurotiales</taxon>
        <taxon>Aspergillaceae</taxon>
        <taxon>Aspergillus</taxon>
        <taxon>Aspergillus subgen. Circumdati</taxon>
    </lineage>
</organism>
<feature type="domain" description="NADP-dependent oxidoreductase" evidence="2">
    <location>
        <begin position="53"/>
        <end position="343"/>
    </location>
</feature>
<dbReference type="GO" id="GO:0005737">
    <property type="term" value="C:cytoplasm"/>
    <property type="evidence" value="ECO:0007669"/>
    <property type="project" value="TreeGrafter"/>
</dbReference>
<dbReference type="EMBL" id="ML737146">
    <property type="protein sequence ID" value="KAE8340682.1"/>
    <property type="molecule type" value="Genomic_DNA"/>
</dbReference>
<dbReference type="PRINTS" id="PR00069">
    <property type="entry name" value="ALDKETRDTASE"/>
</dbReference>
<name>A0A5N6Y5F4_9EURO</name>
<dbReference type="InterPro" id="IPR050791">
    <property type="entry name" value="Aldo-Keto_reductase"/>
</dbReference>
<dbReference type="PANTHER" id="PTHR43625">
    <property type="entry name" value="AFLATOXIN B1 ALDEHYDE REDUCTASE"/>
    <property type="match status" value="1"/>
</dbReference>
<dbReference type="InterPro" id="IPR020471">
    <property type="entry name" value="AKR"/>
</dbReference>
<dbReference type="PANTHER" id="PTHR43625:SF40">
    <property type="entry name" value="ALDO-KETO REDUCTASE YAKC [NADP(+)]"/>
    <property type="match status" value="1"/>
</dbReference>
<dbReference type="InterPro" id="IPR023210">
    <property type="entry name" value="NADP_OxRdtase_dom"/>
</dbReference>
<dbReference type="Pfam" id="PF00248">
    <property type="entry name" value="Aldo_ket_red"/>
    <property type="match status" value="1"/>
</dbReference>
<proteinExistence type="predicted"/>
<accession>A0A5N6Y5F4</accession>
<dbReference type="Gene3D" id="3.20.20.100">
    <property type="entry name" value="NADP-dependent oxidoreductase domain"/>
    <property type="match status" value="1"/>
</dbReference>
<dbReference type="InterPro" id="IPR036812">
    <property type="entry name" value="NAD(P)_OxRdtase_dom_sf"/>
</dbReference>
<dbReference type="Proteomes" id="UP000325558">
    <property type="component" value="Unassembled WGS sequence"/>
</dbReference>
<protein>
    <recommendedName>
        <fullName evidence="2">NADP-dependent oxidoreductase domain-containing protein</fullName>
    </recommendedName>
</protein>
<gene>
    <name evidence="3" type="ORF">BDV24DRAFT_61394</name>
</gene>
<dbReference type="AlphaFoldDB" id="A0A5N6Y5F4"/>
<dbReference type="GO" id="GO:0016491">
    <property type="term" value="F:oxidoreductase activity"/>
    <property type="evidence" value="ECO:0007669"/>
    <property type="project" value="UniProtKB-KW"/>
</dbReference>
<keyword evidence="1" id="KW-0560">Oxidoreductase</keyword>
<dbReference type="OrthoDB" id="37537at2759"/>
<evidence type="ECO:0000259" key="2">
    <source>
        <dbReference type="Pfam" id="PF00248"/>
    </source>
</evidence>
<evidence type="ECO:0000256" key="1">
    <source>
        <dbReference type="ARBA" id="ARBA00023002"/>
    </source>
</evidence>
<sequence length="369" mass="40679">MVCVNPPSVITPVIQLSFSSLVRYCHFRLASPSAISLPQRSLGIGGPRVTAVGLGLMGMSAFYGKPAPDAERFELLDHAFASGELFWDTADVYGDSEDLIGRWFQRNPGKRDQIFLATKFGIAGPGVARGDPEYVKLACNRSLARLGVDHIDLYYVHRVDKSVPIEKTVAALVDLKKEGKIRYIGLSEVSARTLRRAHAVHPISALQVEYSLFTLEIEARGIDLLDVCRELDVAVVAYSPLGRGMLTGKYKDPSDFEEGDFRKLAPRYSHENFANNLKLVDSLHRMAHQKGCTGSQLVLAWLLAQGNDIIPIPGTTRIQNLDENIGALHVSLSQDEVKDIRGKVEQATIYGERYPAAFAQTLLADTEEL</sequence>
<evidence type="ECO:0000313" key="3">
    <source>
        <dbReference type="EMBL" id="KAE8340682.1"/>
    </source>
</evidence>